<dbReference type="AlphaFoldDB" id="A0A8H5BL60"/>
<feature type="compositionally biased region" description="Low complexity" evidence="1">
    <location>
        <begin position="125"/>
        <end position="136"/>
    </location>
</feature>
<reference evidence="3 4" key="1">
    <citation type="journal article" date="2020" name="ISME J.">
        <title>Uncovering the hidden diversity of litter-decomposition mechanisms in mushroom-forming fungi.</title>
        <authorList>
            <person name="Floudas D."/>
            <person name="Bentzer J."/>
            <person name="Ahren D."/>
            <person name="Johansson T."/>
            <person name="Persson P."/>
            <person name="Tunlid A."/>
        </authorList>
    </citation>
    <scope>NUCLEOTIDE SEQUENCE [LARGE SCALE GENOMIC DNA]</scope>
    <source>
        <strain evidence="3 4">CBS 101986</strain>
    </source>
</reference>
<dbReference type="InterPro" id="IPR036020">
    <property type="entry name" value="WW_dom_sf"/>
</dbReference>
<keyword evidence="4" id="KW-1185">Reference proteome</keyword>
<feature type="compositionally biased region" description="Low complexity" evidence="1">
    <location>
        <begin position="1"/>
        <end position="16"/>
    </location>
</feature>
<evidence type="ECO:0000259" key="2">
    <source>
        <dbReference type="PROSITE" id="PS50020"/>
    </source>
</evidence>
<evidence type="ECO:0000256" key="1">
    <source>
        <dbReference type="SAM" id="MobiDB-lite"/>
    </source>
</evidence>
<dbReference type="Proteomes" id="UP000567179">
    <property type="component" value="Unassembled WGS sequence"/>
</dbReference>
<dbReference type="CDD" id="cd00201">
    <property type="entry name" value="WW"/>
    <property type="match status" value="1"/>
</dbReference>
<dbReference type="Gene3D" id="2.20.70.10">
    <property type="match status" value="1"/>
</dbReference>
<evidence type="ECO:0000313" key="4">
    <source>
        <dbReference type="Proteomes" id="UP000567179"/>
    </source>
</evidence>
<protein>
    <recommendedName>
        <fullName evidence="2">WW domain-containing protein</fullName>
    </recommendedName>
</protein>
<comment type="caution">
    <text evidence="3">The sequence shown here is derived from an EMBL/GenBank/DDBJ whole genome shotgun (WGS) entry which is preliminary data.</text>
</comment>
<dbReference type="InterPro" id="IPR001202">
    <property type="entry name" value="WW_dom"/>
</dbReference>
<feature type="compositionally biased region" description="Acidic residues" evidence="1">
    <location>
        <begin position="59"/>
        <end position="76"/>
    </location>
</feature>
<feature type="compositionally biased region" description="Basic and acidic residues" evidence="1">
    <location>
        <begin position="295"/>
        <end position="304"/>
    </location>
</feature>
<dbReference type="SUPFAM" id="SSF51045">
    <property type="entry name" value="WW domain"/>
    <property type="match status" value="1"/>
</dbReference>
<feature type="compositionally biased region" description="Polar residues" evidence="1">
    <location>
        <begin position="83"/>
        <end position="93"/>
    </location>
</feature>
<dbReference type="PROSITE" id="PS01159">
    <property type="entry name" value="WW_DOMAIN_1"/>
    <property type="match status" value="1"/>
</dbReference>
<dbReference type="SMART" id="SM00456">
    <property type="entry name" value="WW"/>
    <property type="match status" value="1"/>
</dbReference>
<evidence type="ECO:0000313" key="3">
    <source>
        <dbReference type="EMBL" id="KAF5325134.1"/>
    </source>
</evidence>
<feature type="domain" description="WW" evidence="2">
    <location>
        <begin position="89"/>
        <end position="123"/>
    </location>
</feature>
<feature type="compositionally biased region" description="Basic and acidic residues" evidence="1">
    <location>
        <begin position="22"/>
        <end position="31"/>
    </location>
</feature>
<proteinExistence type="predicted"/>
<gene>
    <name evidence="3" type="ORF">D9619_010056</name>
</gene>
<feature type="region of interest" description="Disordered" evidence="1">
    <location>
        <begin position="270"/>
        <end position="318"/>
    </location>
</feature>
<feature type="region of interest" description="Disordered" evidence="1">
    <location>
        <begin position="1"/>
        <end position="93"/>
    </location>
</feature>
<dbReference type="PROSITE" id="PS50020">
    <property type="entry name" value="WW_DOMAIN_2"/>
    <property type="match status" value="1"/>
</dbReference>
<feature type="region of interest" description="Disordered" evidence="1">
    <location>
        <begin position="114"/>
        <end position="143"/>
    </location>
</feature>
<dbReference type="Pfam" id="PF00397">
    <property type="entry name" value="WW"/>
    <property type="match status" value="1"/>
</dbReference>
<accession>A0A8H5BL60</accession>
<name>A0A8H5BL60_9AGAR</name>
<dbReference type="EMBL" id="JAACJJ010000015">
    <property type="protein sequence ID" value="KAF5325134.1"/>
    <property type="molecule type" value="Genomic_DNA"/>
</dbReference>
<sequence length="318" mass="34169">MKDFTSTSIIMSDTSSPGPSTKKIEEAEESRAPQPAETHEAEEESPSNAASSSKSKLDSDEEQDGEGDEDTSNSESDDLKAPSETSQPTATASQWQAIWSPQYNAYYFFNPSTQETTWTNPLQPEASSSTASATEEGSSRVVGRVQTIEEAAEAAIAAAEASAQASSGAGPQMSAAASHYAALQAAALAQGIDPALAHLDPSLLQSSAIPGSTSGPGELPTFQAKFNARTGQFAPMSSRTPGHLSEYERAKRMSEFYFDVNKWEEDLAKRGGRLMGEEGEQEDDGTGKKRKRPSKKDLDRFKEQKKAKKIAKTAWLRT</sequence>
<dbReference type="OrthoDB" id="2444812at2759"/>
<organism evidence="3 4">
    <name type="scientific">Psilocybe cf. subviscida</name>
    <dbReference type="NCBI Taxonomy" id="2480587"/>
    <lineage>
        <taxon>Eukaryota</taxon>
        <taxon>Fungi</taxon>
        <taxon>Dikarya</taxon>
        <taxon>Basidiomycota</taxon>
        <taxon>Agaricomycotina</taxon>
        <taxon>Agaricomycetes</taxon>
        <taxon>Agaricomycetidae</taxon>
        <taxon>Agaricales</taxon>
        <taxon>Agaricineae</taxon>
        <taxon>Strophariaceae</taxon>
        <taxon>Psilocybe</taxon>
    </lineage>
</organism>